<comment type="similarity">
    <text evidence="1 3">Belongs to the D-isomer specific 2-hydroxyacid dehydrogenase family.</text>
</comment>
<gene>
    <name evidence="6" type="ORF">HYPBUDRAFT_158137</name>
</gene>
<dbReference type="Pfam" id="PF00389">
    <property type="entry name" value="2-Hacid_dh"/>
    <property type="match status" value="1"/>
</dbReference>
<dbReference type="GO" id="GO:0009436">
    <property type="term" value="P:glyoxylate catabolic process"/>
    <property type="evidence" value="ECO:0007669"/>
    <property type="project" value="EnsemblFungi"/>
</dbReference>
<dbReference type="AlphaFoldDB" id="A0A1E4RFT0"/>
<dbReference type="EMBL" id="KV454543">
    <property type="protein sequence ID" value="ODV66119.1"/>
    <property type="molecule type" value="Genomic_DNA"/>
</dbReference>
<dbReference type="InterPro" id="IPR050223">
    <property type="entry name" value="D-isomer_2-hydroxyacid_DH"/>
</dbReference>
<dbReference type="GO" id="GO:0030267">
    <property type="term" value="F:glyoxylate reductase (NADPH) activity"/>
    <property type="evidence" value="ECO:0007669"/>
    <property type="project" value="TreeGrafter"/>
</dbReference>
<evidence type="ECO:0000259" key="5">
    <source>
        <dbReference type="Pfam" id="PF02826"/>
    </source>
</evidence>
<feature type="domain" description="D-isomer specific 2-hydroxyacid dehydrogenase catalytic" evidence="4">
    <location>
        <begin position="24"/>
        <end position="333"/>
    </location>
</feature>
<dbReference type="CDD" id="cd12168">
    <property type="entry name" value="Mand_dh_like"/>
    <property type="match status" value="1"/>
</dbReference>
<evidence type="ECO:0000259" key="4">
    <source>
        <dbReference type="Pfam" id="PF00389"/>
    </source>
</evidence>
<evidence type="ECO:0000256" key="1">
    <source>
        <dbReference type="ARBA" id="ARBA00005854"/>
    </source>
</evidence>
<dbReference type="Gene3D" id="3.40.50.720">
    <property type="entry name" value="NAD(P)-binding Rossmann-like Domain"/>
    <property type="match status" value="2"/>
</dbReference>
<accession>A0A1E4RFT0</accession>
<dbReference type="SUPFAM" id="SSF51735">
    <property type="entry name" value="NAD(P)-binding Rossmann-fold domains"/>
    <property type="match status" value="1"/>
</dbReference>
<dbReference type="InterPro" id="IPR006140">
    <property type="entry name" value="D-isomer_DH_NAD-bd"/>
</dbReference>
<dbReference type="GeneID" id="30996896"/>
<dbReference type="InterPro" id="IPR036291">
    <property type="entry name" value="NAD(P)-bd_dom_sf"/>
</dbReference>
<evidence type="ECO:0008006" key="8">
    <source>
        <dbReference type="Google" id="ProtNLM"/>
    </source>
</evidence>
<dbReference type="Proteomes" id="UP000095085">
    <property type="component" value="Unassembled WGS sequence"/>
</dbReference>
<reference evidence="7" key="1">
    <citation type="submission" date="2016-05" db="EMBL/GenBank/DDBJ databases">
        <title>Comparative genomics of biotechnologically important yeasts.</title>
        <authorList>
            <consortium name="DOE Joint Genome Institute"/>
            <person name="Riley R."/>
            <person name="Haridas S."/>
            <person name="Wolfe K.H."/>
            <person name="Lopes M.R."/>
            <person name="Hittinger C.T."/>
            <person name="Goker M."/>
            <person name="Salamov A."/>
            <person name="Wisecaver J."/>
            <person name="Long T.M."/>
            <person name="Aerts A.L."/>
            <person name="Barry K."/>
            <person name="Choi C."/>
            <person name="Clum A."/>
            <person name="Coughlan A.Y."/>
            <person name="Deshpande S."/>
            <person name="Douglass A.P."/>
            <person name="Hanson S.J."/>
            <person name="Klenk H.-P."/>
            <person name="Labutti K."/>
            <person name="Lapidus A."/>
            <person name="Lindquist E."/>
            <person name="Lipzen A."/>
            <person name="Meier-Kolthoff J.P."/>
            <person name="Ohm R.A."/>
            <person name="Otillar R.P."/>
            <person name="Pangilinan J."/>
            <person name="Peng Y."/>
            <person name="Rokas A."/>
            <person name="Rosa C.A."/>
            <person name="Scheuner C."/>
            <person name="Sibirny A.A."/>
            <person name="Slot J.C."/>
            <person name="Stielow J.B."/>
            <person name="Sun H."/>
            <person name="Kurtzman C.P."/>
            <person name="Blackwell M."/>
            <person name="Grigoriev I.V."/>
            <person name="Jeffries T.W."/>
        </authorList>
    </citation>
    <scope>NUCLEOTIDE SEQUENCE [LARGE SCALE GENOMIC DNA]</scope>
    <source>
        <strain evidence="7">NRRL Y-1933</strain>
    </source>
</reference>
<feature type="domain" description="D-isomer specific 2-hydroxyacid dehydrogenase NAD-binding" evidence="5">
    <location>
        <begin position="124"/>
        <end position="302"/>
    </location>
</feature>
<dbReference type="GO" id="GO:0047964">
    <property type="term" value="F:glyoxylate reductase (NADH) activity"/>
    <property type="evidence" value="ECO:0007669"/>
    <property type="project" value="EnsemblFungi"/>
</dbReference>
<sequence length="342" mass="37651">MTTSTTRPKVLQLGEVFFAQKKWEELAKTAEVVECTSSNREEFFKDLKSKYSDITNIARTFQSIEQTGRFDAELASHLPESVKSISHCGAGYDQIDVDPFTEKGIQISNVTEPVEGPTALTAVFLCLSAMRNFQEGHDNLVRGEWPAKGKAGGAKLGHEPEGKTVGILGMGGIGRAIKERLLGFGFEKYIYHNRSKLSNELAAGSEYVSYDELLAQSDVLFISVPLNKNTHHLINADAFAKMKEGVVVINTARGPVIDEKQLYKELKSGKVGAFGSDVFEFEPEVPAELAQLPNVISLPHMGTHSSEAIRNLEEWVVENILAYISTGKVKTIVPEQAKVEFN</sequence>
<dbReference type="InterPro" id="IPR006139">
    <property type="entry name" value="D-isomer_2_OHA_DH_cat_dom"/>
</dbReference>
<organism evidence="6 7">
    <name type="scientific">Hyphopichia burtonii NRRL Y-1933</name>
    <dbReference type="NCBI Taxonomy" id="984485"/>
    <lineage>
        <taxon>Eukaryota</taxon>
        <taxon>Fungi</taxon>
        <taxon>Dikarya</taxon>
        <taxon>Ascomycota</taxon>
        <taxon>Saccharomycotina</taxon>
        <taxon>Pichiomycetes</taxon>
        <taxon>Debaryomycetaceae</taxon>
        <taxon>Hyphopichia</taxon>
    </lineage>
</organism>
<name>A0A1E4RFT0_9ASCO</name>
<evidence type="ECO:0000313" key="7">
    <source>
        <dbReference type="Proteomes" id="UP000095085"/>
    </source>
</evidence>
<evidence type="ECO:0000256" key="3">
    <source>
        <dbReference type="RuleBase" id="RU003719"/>
    </source>
</evidence>
<dbReference type="GO" id="GO:0051287">
    <property type="term" value="F:NAD binding"/>
    <property type="evidence" value="ECO:0007669"/>
    <property type="project" value="InterPro"/>
</dbReference>
<dbReference type="PANTHER" id="PTHR10996:SF257">
    <property type="entry name" value="GLYOXYLATE REDUCTASE 1"/>
    <property type="match status" value="1"/>
</dbReference>
<dbReference type="PROSITE" id="PS00671">
    <property type="entry name" value="D_2_HYDROXYACID_DH_3"/>
    <property type="match status" value="1"/>
</dbReference>
<keyword evidence="2 3" id="KW-0560">Oxidoreductase</keyword>
<evidence type="ECO:0000256" key="2">
    <source>
        <dbReference type="ARBA" id="ARBA00023002"/>
    </source>
</evidence>
<dbReference type="OrthoDB" id="9991913at2759"/>
<dbReference type="RefSeq" id="XP_020075186.1">
    <property type="nucleotide sequence ID" value="XM_020222347.1"/>
</dbReference>
<dbReference type="GO" id="GO:0005829">
    <property type="term" value="C:cytosol"/>
    <property type="evidence" value="ECO:0007669"/>
    <property type="project" value="TreeGrafter"/>
</dbReference>
<dbReference type="FunFam" id="3.40.50.720:FF:000026">
    <property type="entry name" value="Glyoxylate/hydroxypyruvate reductase B"/>
    <property type="match status" value="1"/>
</dbReference>
<dbReference type="STRING" id="984485.A0A1E4RFT0"/>
<dbReference type="Pfam" id="PF02826">
    <property type="entry name" value="2-Hacid_dh_C"/>
    <property type="match status" value="1"/>
</dbReference>
<dbReference type="SUPFAM" id="SSF52283">
    <property type="entry name" value="Formate/glycerate dehydrogenase catalytic domain-like"/>
    <property type="match status" value="1"/>
</dbReference>
<evidence type="ECO:0000313" key="6">
    <source>
        <dbReference type="EMBL" id="ODV66119.1"/>
    </source>
</evidence>
<proteinExistence type="inferred from homology"/>
<keyword evidence="7" id="KW-1185">Reference proteome</keyword>
<dbReference type="InterPro" id="IPR029753">
    <property type="entry name" value="D-isomer_DH_CS"/>
</dbReference>
<dbReference type="PANTHER" id="PTHR10996">
    <property type="entry name" value="2-HYDROXYACID DEHYDROGENASE-RELATED"/>
    <property type="match status" value="1"/>
</dbReference>
<dbReference type="GO" id="GO:0016618">
    <property type="term" value="F:hydroxypyruvate reductase [NAD(P)H] activity"/>
    <property type="evidence" value="ECO:0007669"/>
    <property type="project" value="TreeGrafter"/>
</dbReference>
<protein>
    <recommendedName>
        <fullName evidence="8">Glyoxylate reductase</fullName>
    </recommendedName>
</protein>